<dbReference type="AlphaFoldDB" id="A0A409VVE1"/>
<dbReference type="InParanoid" id="A0A409VVE1"/>
<dbReference type="Gene3D" id="3.40.50.300">
    <property type="entry name" value="P-loop containing nucleotide triphosphate hydrolases"/>
    <property type="match status" value="1"/>
</dbReference>
<proteinExistence type="predicted"/>
<evidence type="ECO:0000313" key="2">
    <source>
        <dbReference type="EMBL" id="PPQ70203.1"/>
    </source>
</evidence>
<gene>
    <name evidence="2" type="ORF">CVT25_011554</name>
</gene>
<keyword evidence="3" id="KW-1185">Reference proteome</keyword>
<dbReference type="GO" id="GO:0005525">
    <property type="term" value="F:GTP binding"/>
    <property type="evidence" value="ECO:0007669"/>
    <property type="project" value="InterPro"/>
</dbReference>
<protein>
    <recommendedName>
        <fullName evidence="1">G domain-containing protein</fullName>
    </recommendedName>
</protein>
<dbReference type="CDD" id="cd00882">
    <property type="entry name" value="Ras_like_GTPase"/>
    <property type="match status" value="1"/>
</dbReference>
<comment type="caution">
    <text evidence="2">The sequence shown here is derived from an EMBL/GenBank/DDBJ whole genome shotgun (WGS) entry which is preliminary data.</text>
</comment>
<sequence length="377" mass="41037">MGVKSFFTSILASLSGNVKSLSCVGNDTHGIVILVMGTIGVGKSTFINMAAKEERTKVSAGQDPCTTEVQTVSIDVSPELLLRFPWLRSRSLYLVDTPGFDSPYESDQEIMDKIMKWLKGPYASKMVLGGVIYLHDISDDRYTGAAKKQISMFNALSGVNSLDGVVLGATKAGKVDGVTATRRLEVLKDPHWKSMINKGAQVFSVDRPSSALDIVREILDRCISWFIWSHLRSPTAAIASRRRPFLGTASNTRRRLTTTCTVTTCSLALLVFLFLSRFPLEAVVQCSCDISATHRHLTNSFNTHADTATSIFQALAPPDTEHVPPSVPQPYKSDPFTLPISRSSNGISTLASPLESTAIHVGSPAYSRSRSTISQPH</sequence>
<dbReference type="SUPFAM" id="SSF52540">
    <property type="entry name" value="P-loop containing nucleoside triphosphate hydrolases"/>
    <property type="match status" value="1"/>
</dbReference>
<reference evidence="2 3" key="1">
    <citation type="journal article" date="2018" name="Evol. Lett.">
        <title>Horizontal gene cluster transfer increased hallucinogenic mushroom diversity.</title>
        <authorList>
            <person name="Reynolds H.T."/>
            <person name="Vijayakumar V."/>
            <person name="Gluck-Thaler E."/>
            <person name="Korotkin H.B."/>
            <person name="Matheny P.B."/>
            <person name="Slot J.C."/>
        </authorList>
    </citation>
    <scope>NUCLEOTIDE SEQUENCE [LARGE SCALE GENOMIC DNA]</scope>
    <source>
        <strain evidence="2 3">2631</strain>
    </source>
</reference>
<dbReference type="InterPro" id="IPR027417">
    <property type="entry name" value="P-loop_NTPase"/>
</dbReference>
<organism evidence="2 3">
    <name type="scientific">Psilocybe cyanescens</name>
    <dbReference type="NCBI Taxonomy" id="93625"/>
    <lineage>
        <taxon>Eukaryota</taxon>
        <taxon>Fungi</taxon>
        <taxon>Dikarya</taxon>
        <taxon>Basidiomycota</taxon>
        <taxon>Agaricomycotina</taxon>
        <taxon>Agaricomycetes</taxon>
        <taxon>Agaricomycetidae</taxon>
        <taxon>Agaricales</taxon>
        <taxon>Agaricineae</taxon>
        <taxon>Strophariaceae</taxon>
        <taxon>Psilocybe</taxon>
    </lineage>
</organism>
<dbReference type="EMBL" id="NHYD01003911">
    <property type="protein sequence ID" value="PPQ70203.1"/>
    <property type="molecule type" value="Genomic_DNA"/>
</dbReference>
<feature type="domain" description="G" evidence="1">
    <location>
        <begin position="33"/>
        <end position="110"/>
    </location>
</feature>
<accession>A0A409VVE1</accession>
<dbReference type="InterPro" id="IPR006073">
    <property type="entry name" value="GTP-bd"/>
</dbReference>
<dbReference type="Pfam" id="PF01926">
    <property type="entry name" value="MMR_HSR1"/>
    <property type="match status" value="1"/>
</dbReference>
<evidence type="ECO:0000259" key="1">
    <source>
        <dbReference type="Pfam" id="PF01926"/>
    </source>
</evidence>
<name>A0A409VVE1_PSICY</name>
<dbReference type="Proteomes" id="UP000283269">
    <property type="component" value="Unassembled WGS sequence"/>
</dbReference>
<dbReference type="OrthoDB" id="8954335at2759"/>
<evidence type="ECO:0000313" key="3">
    <source>
        <dbReference type="Proteomes" id="UP000283269"/>
    </source>
</evidence>